<name>A0A6J7WSZ7_9CAUD</name>
<dbReference type="EMBL" id="LR798293">
    <property type="protein sequence ID" value="CAB5220867.1"/>
    <property type="molecule type" value="Genomic_DNA"/>
</dbReference>
<reference evidence="1" key="1">
    <citation type="submission" date="2020-05" db="EMBL/GenBank/DDBJ databases">
        <authorList>
            <person name="Chiriac C."/>
            <person name="Salcher M."/>
            <person name="Ghai R."/>
            <person name="Kavagutti S V."/>
        </authorList>
    </citation>
    <scope>NUCLEOTIDE SEQUENCE</scope>
</reference>
<accession>A0A6J7WSZ7</accession>
<proteinExistence type="predicted"/>
<protein>
    <submittedName>
        <fullName evidence="1">Uncharacterized protein</fullName>
    </submittedName>
</protein>
<evidence type="ECO:0000313" key="1">
    <source>
        <dbReference type="EMBL" id="CAB5220867.1"/>
    </source>
</evidence>
<organism evidence="1">
    <name type="scientific">uncultured Caudovirales phage</name>
    <dbReference type="NCBI Taxonomy" id="2100421"/>
    <lineage>
        <taxon>Viruses</taxon>
        <taxon>Duplodnaviria</taxon>
        <taxon>Heunggongvirae</taxon>
        <taxon>Uroviricota</taxon>
        <taxon>Caudoviricetes</taxon>
        <taxon>Peduoviridae</taxon>
        <taxon>Maltschvirus</taxon>
        <taxon>Maltschvirus maltsch</taxon>
    </lineage>
</organism>
<sequence length="178" mass="19555">MMKEITVYMKVSVDSAIAGPFEFSNPYWDGMELAAVSVHGFTDSKCWGVTISGCDDGGLVYVAPHEGMAFQIFHEVIAMGEISVDKLLDMGFEDADSAVIGDNMNQNYEIRSIFKDPVLGTIVSYGSYDTEKQARKALQDLATRNFANAAEIRSLGLELIQYSPMVIDRISALDMETA</sequence>
<gene>
    <name evidence="1" type="ORF">UFOVP240_48</name>
</gene>